<comment type="caution">
    <text evidence="1">The sequence shown here is derived from an EMBL/GenBank/DDBJ whole genome shotgun (WGS) entry which is preliminary data.</text>
</comment>
<dbReference type="AlphaFoldDB" id="A0A432W7K9"/>
<accession>A0A432W7K9</accession>
<proteinExistence type="predicted"/>
<sequence>MSLNIDTKRPQQPASCCVKCQQPHQADQHRVICNHKVSLFANATPVFNQQYGTEELKLQDGWFYVSLHTPIEPVIETLKQGYLPWLCPQCAGYEGASNSSAPEATILDDNGKQVAAPKSAIFNRYREEQQALIA</sequence>
<gene>
    <name evidence="1" type="ORF">CWE09_04660</name>
</gene>
<dbReference type="OrthoDB" id="255848at2"/>
<evidence type="ECO:0000313" key="1">
    <source>
        <dbReference type="EMBL" id="RUO26022.1"/>
    </source>
</evidence>
<dbReference type="EMBL" id="PIPL01000001">
    <property type="protein sequence ID" value="RUO26022.1"/>
    <property type="molecule type" value="Genomic_DNA"/>
</dbReference>
<protein>
    <submittedName>
        <fullName evidence="1">Uncharacterized protein</fullName>
    </submittedName>
</protein>
<keyword evidence="2" id="KW-1185">Reference proteome</keyword>
<reference evidence="1 2" key="1">
    <citation type="journal article" date="2011" name="Front. Microbiol.">
        <title>Genomic signatures of strain selection and enhancement in Bacillus atrophaeus var. globigii, a historical biowarfare simulant.</title>
        <authorList>
            <person name="Gibbons H.S."/>
            <person name="Broomall S.M."/>
            <person name="McNew L.A."/>
            <person name="Daligault H."/>
            <person name="Chapman C."/>
            <person name="Bruce D."/>
            <person name="Karavis M."/>
            <person name="Krepps M."/>
            <person name="McGregor P.A."/>
            <person name="Hong C."/>
            <person name="Park K.H."/>
            <person name="Akmal A."/>
            <person name="Feldman A."/>
            <person name="Lin J.S."/>
            <person name="Chang W.E."/>
            <person name="Higgs B.W."/>
            <person name="Demirev P."/>
            <person name="Lindquist J."/>
            <person name="Liem A."/>
            <person name="Fochler E."/>
            <person name="Read T.D."/>
            <person name="Tapia R."/>
            <person name="Johnson S."/>
            <person name="Bishop-Lilly K.A."/>
            <person name="Detter C."/>
            <person name="Han C."/>
            <person name="Sozhamannan S."/>
            <person name="Rosenzweig C.N."/>
            <person name="Skowronski E.W."/>
        </authorList>
    </citation>
    <scope>NUCLEOTIDE SEQUENCE [LARGE SCALE GENOMIC DNA]</scope>
    <source>
        <strain evidence="1 2">MLST1</strain>
    </source>
</reference>
<dbReference type="RefSeq" id="WP_126802838.1">
    <property type="nucleotide sequence ID" value="NZ_PIPL01000001.1"/>
</dbReference>
<organism evidence="1 2">
    <name type="scientific">Aliidiomarina minuta</name>
    <dbReference type="NCBI Taxonomy" id="880057"/>
    <lineage>
        <taxon>Bacteria</taxon>
        <taxon>Pseudomonadati</taxon>
        <taxon>Pseudomonadota</taxon>
        <taxon>Gammaproteobacteria</taxon>
        <taxon>Alteromonadales</taxon>
        <taxon>Idiomarinaceae</taxon>
        <taxon>Aliidiomarina</taxon>
    </lineage>
</organism>
<name>A0A432W7K9_9GAMM</name>
<evidence type="ECO:0000313" key="2">
    <source>
        <dbReference type="Proteomes" id="UP000288293"/>
    </source>
</evidence>
<dbReference type="Proteomes" id="UP000288293">
    <property type="component" value="Unassembled WGS sequence"/>
</dbReference>